<accession>A0A1W1BWD2</accession>
<organism evidence="3">
    <name type="scientific">hydrothermal vent metagenome</name>
    <dbReference type="NCBI Taxonomy" id="652676"/>
    <lineage>
        <taxon>unclassified sequences</taxon>
        <taxon>metagenomes</taxon>
        <taxon>ecological metagenomes</taxon>
    </lineage>
</organism>
<feature type="domain" description="Type III restriction enzyme C-terminal endonuclease" evidence="2">
    <location>
        <begin position="852"/>
        <end position="956"/>
    </location>
</feature>
<dbReference type="EMBL" id="FPHE01000081">
    <property type="protein sequence ID" value="SFV57918.1"/>
    <property type="molecule type" value="Genomic_DNA"/>
</dbReference>
<dbReference type="InterPro" id="IPR045572">
    <property type="entry name" value="RE_endonuc_C"/>
</dbReference>
<evidence type="ECO:0000259" key="2">
    <source>
        <dbReference type="Pfam" id="PF19778"/>
    </source>
</evidence>
<dbReference type="InterPro" id="IPR006935">
    <property type="entry name" value="Helicase/UvrB_N"/>
</dbReference>
<evidence type="ECO:0000313" key="3">
    <source>
        <dbReference type="EMBL" id="SFV57918.1"/>
    </source>
</evidence>
<proteinExistence type="predicted"/>
<sequence>MAGFKFERNLPHQENAVKRLLRAFSGAISVADSDRSMANISNPLIEINSLDMWRNIEKMYDEFDIPTYDRHTESSNILDISMETGTGKTYTYTKMMFEFQKNLGVSKFIVVVPTLSIKAGTVNFLKGKSTKEHFRQEYGCELKTYVVESKKGNKKKKEYMPQAVMQFVEANSFGAKSIHVLVINAGMVNSETMGRAFDVNLFDRYSRPFEAIASVKPLMIIDEPHKFPLKDSRGKTATTWKNIEKFQAQYIIRYGATFKNEFQNLVYKLSAVDAFNGNLVKGVYAHIEKFDEGADVSVTLKSSKASEAYFELNINGTKTTHKLIKKESLSTIHKAMHGLTIESMNSKKVLLSNGLELTKNSTINPYSYDISLQDRMIESAIKRHFELERKLLTREVKIKPLTLFFIDDIEGYRDGNKLAGSLKTKFETIAKGHIERLLKSEKDGFYRDYLERSLRDLSLIHGGYFSKDNSEKDEKIAKEINEILHDKESLLSLDNVRRFIFSKWTLREGWDNPNVFQICKLRSSGSVTSKLQEVGRGLRLPVNEYMSRVKDEEFFLHYSVDFSEKDFVASLVSEINEKSGTLNEMEIPDRLSDEIIKTIRDIYPISEDELLETLDEAGSIKRTNEFKEGGYEILKTIYPDAFGHGLQQGKVRSDDEVKSKTTIRAGQYAELKELWESINQKVVLEYKVENEEHFSTLLENYFLDNISRFKPQGVATKHTRVAIEDGVAFYQELESVEDEILPVVTMSYRAFLLELSTVLSVNMQTLHSVFLKIQNRLDINLYRNMQTIRSVRVGFNQYLLDNAISSYKIGYSKISNSIHPTKLTHSSGEPKESINASDVGVHYEDSRVNDAYLFDELFFDSPLERENIVANIEQVTVFTKIPKNSIRIPVAGGGTYSPDFAYVLKDANGAKRLNLVIETKDVKAERDLRVEERQKIKHAEALFASFGGDVKVEFKRQLKGESMVGILREVLGRGL</sequence>
<dbReference type="InterPro" id="IPR027417">
    <property type="entry name" value="P-loop_NTPase"/>
</dbReference>
<dbReference type="NCBIfam" id="NF012027">
    <property type="entry name" value="PRK15483.1"/>
    <property type="match status" value="1"/>
</dbReference>
<dbReference type="Pfam" id="PF19778">
    <property type="entry name" value="RE_endonuc"/>
    <property type="match status" value="1"/>
</dbReference>
<dbReference type="Gene3D" id="3.40.50.300">
    <property type="entry name" value="P-loop containing nucleotide triphosphate hydrolases"/>
    <property type="match status" value="2"/>
</dbReference>
<reference evidence="3" key="1">
    <citation type="submission" date="2016-10" db="EMBL/GenBank/DDBJ databases">
        <authorList>
            <person name="de Groot N.N."/>
        </authorList>
    </citation>
    <scope>NUCLEOTIDE SEQUENCE</scope>
</reference>
<dbReference type="GO" id="GO:0005524">
    <property type="term" value="F:ATP binding"/>
    <property type="evidence" value="ECO:0007669"/>
    <property type="project" value="InterPro"/>
</dbReference>
<dbReference type="SUPFAM" id="SSF52540">
    <property type="entry name" value="P-loop containing nucleoside triphosphate hydrolases"/>
    <property type="match status" value="1"/>
</dbReference>
<keyword evidence="3" id="KW-0378">Hydrolase</keyword>
<dbReference type="GO" id="GO:0015668">
    <property type="term" value="F:type III site-specific deoxyribonuclease activity"/>
    <property type="evidence" value="ECO:0007669"/>
    <property type="project" value="UniProtKB-EC"/>
</dbReference>
<protein>
    <submittedName>
        <fullName evidence="3">Type III restriction-modification system restriction subunit</fullName>
        <ecNumber evidence="3">3.1.21.5</ecNumber>
    </submittedName>
</protein>
<dbReference type="AlphaFoldDB" id="A0A1W1BWD2"/>
<evidence type="ECO:0000259" key="1">
    <source>
        <dbReference type="Pfam" id="PF04851"/>
    </source>
</evidence>
<dbReference type="GO" id="GO:0003677">
    <property type="term" value="F:DNA binding"/>
    <property type="evidence" value="ECO:0007669"/>
    <property type="project" value="InterPro"/>
</dbReference>
<name>A0A1W1BWD2_9ZZZZ</name>
<dbReference type="EC" id="3.1.21.5" evidence="3"/>
<feature type="domain" description="Helicase/UvrB N-terminal" evidence="1">
    <location>
        <begin position="11"/>
        <end position="259"/>
    </location>
</feature>
<dbReference type="Pfam" id="PF04851">
    <property type="entry name" value="ResIII"/>
    <property type="match status" value="1"/>
</dbReference>
<gene>
    <name evidence="3" type="ORF">MNB_SV-12-1144</name>
</gene>